<keyword evidence="2" id="KW-0804">Transcription</keyword>
<dbReference type="GO" id="GO:0006351">
    <property type="term" value="P:DNA-templated transcription"/>
    <property type="evidence" value="ECO:0007669"/>
    <property type="project" value="InterPro"/>
</dbReference>
<dbReference type="CDD" id="cd12148">
    <property type="entry name" value="fungal_TF_MHR"/>
    <property type="match status" value="1"/>
</dbReference>
<feature type="region of interest" description="Disordered" evidence="4">
    <location>
        <begin position="339"/>
        <end position="408"/>
    </location>
</feature>
<evidence type="ECO:0000313" key="7">
    <source>
        <dbReference type="Proteomes" id="UP000325902"/>
    </source>
</evidence>
<dbReference type="InterPro" id="IPR051127">
    <property type="entry name" value="Fungal_SecMet_Regulators"/>
</dbReference>
<evidence type="ECO:0000313" key="6">
    <source>
        <dbReference type="EMBL" id="KAB2574503.1"/>
    </source>
</evidence>
<feature type="compositionally biased region" description="Polar residues" evidence="4">
    <location>
        <begin position="356"/>
        <end position="370"/>
    </location>
</feature>
<evidence type="ECO:0000256" key="1">
    <source>
        <dbReference type="ARBA" id="ARBA00023015"/>
    </source>
</evidence>
<evidence type="ECO:0000259" key="5">
    <source>
        <dbReference type="Pfam" id="PF04082"/>
    </source>
</evidence>
<dbReference type="GO" id="GO:0000978">
    <property type="term" value="F:RNA polymerase II cis-regulatory region sequence-specific DNA binding"/>
    <property type="evidence" value="ECO:0007669"/>
    <property type="project" value="TreeGrafter"/>
</dbReference>
<dbReference type="Proteomes" id="UP000325902">
    <property type="component" value="Unassembled WGS sequence"/>
</dbReference>
<dbReference type="PANTHER" id="PTHR47424">
    <property type="entry name" value="REGULATORY PROTEIN GAL4"/>
    <property type="match status" value="1"/>
</dbReference>
<dbReference type="PANTHER" id="PTHR47424:SF12">
    <property type="entry name" value="TRANSCRIPTION FACTOR ASQA"/>
    <property type="match status" value="1"/>
</dbReference>
<feature type="compositionally biased region" description="Low complexity" evidence="4">
    <location>
        <begin position="457"/>
        <end position="471"/>
    </location>
</feature>
<dbReference type="InterPro" id="IPR007219">
    <property type="entry name" value="XnlR_reg_dom"/>
</dbReference>
<comment type="caution">
    <text evidence="6">The sequence shown here is derived from an EMBL/GenBank/DDBJ whole genome shotgun (WGS) entry which is preliminary data.</text>
</comment>
<feature type="compositionally biased region" description="Low complexity" evidence="4">
    <location>
        <begin position="339"/>
        <end position="355"/>
    </location>
</feature>
<keyword evidence="7" id="KW-1185">Reference proteome</keyword>
<name>A0A5N5D9K3_9PEZI</name>
<reference evidence="6 7" key="1">
    <citation type="journal article" date="2019" name="Sci. Rep.">
        <title>A multi-omics analysis of the grapevine pathogen Lasiodiplodia theobromae reveals that temperature affects the expression of virulence- and pathogenicity-related genes.</title>
        <authorList>
            <person name="Felix C."/>
            <person name="Meneses R."/>
            <person name="Goncalves M.F.M."/>
            <person name="Tilleman L."/>
            <person name="Duarte A.S."/>
            <person name="Jorrin-Novo J.V."/>
            <person name="Van de Peer Y."/>
            <person name="Deforce D."/>
            <person name="Van Nieuwerburgh F."/>
            <person name="Esteves A.C."/>
            <person name="Alves A."/>
        </authorList>
    </citation>
    <scope>NUCLEOTIDE SEQUENCE [LARGE SCALE GENOMIC DNA]</scope>
    <source>
        <strain evidence="6 7">LA-SOL3</strain>
    </source>
</reference>
<dbReference type="OrthoDB" id="2283488at2759"/>
<dbReference type="AlphaFoldDB" id="A0A5N5D9K3"/>
<sequence length="511" mass="55558">MAYAIGLHHEPPEHLSSAQQELRRRLWWTLYTLDSTTGMDLGRPWLTHLASTSIRLPNDSPEMAQALATDYISPSPDTTWLSFHSHVLRLVNTIRTIVAAFRDKSGDIMSETKTKSFYKEAQAREKCARFLSDCAKRLRVWTQDVPSGLKIRRYGGGDAFSTDTSSLELDFSAPTWLQVQRISLALRYHKHAMDLYRPFICFTSSGPSSSFTPLSDNNAIACLNHAVAITNIIHQTFAETDLLSGFHCIFQYQQSATTVAAGFACASPFSPHMASARQALATAIQFFDRFDATACSPSPFSASVNLARDLGARVDAIIDAFRNGFSSQPATTTITVTSSSVSSSSLSTSPFVSAPPTTTALLESSPSSTMLDHHNLLASPAATATTSTSNPSSTLGSPHPHSSSSFGNDGLMVSAGIDMALGSATAGAEGLGESVSWMADMGQVMGLEQHQQHRHQQQQQSHQQQQQQEQQLWHGVDVTADADLLMREFGFSPAPSELHGDVHQQYGHGFN</sequence>
<accession>A0A5N5D9K3</accession>
<feature type="region of interest" description="Disordered" evidence="4">
    <location>
        <begin position="447"/>
        <end position="472"/>
    </location>
</feature>
<evidence type="ECO:0000256" key="2">
    <source>
        <dbReference type="ARBA" id="ARBA00023163"/>
    </source>
</evidence>
<organism evidence="6 7">
    <name type="scientific">Lasiodiplodia theobromae</name>
    <dbReference type="NCBI Taxonomy" id="45133"/>
    <lineage>
        <taxon>Eukaryota</taxon>
        <taxon>Fungi</taxon>
        <taxon>Dikarya</taxon>
        <taxon>Ascomycota</taxon>
        <taxon>Pezizomycotina</taxon>
        <taxon>Dothideomycetes</taxon>
        <taxon>Dothideomycetes incertae sedis</taxon>
        <taxon>Botryosphaeriales</taxon>
        <taxon>Botryosphaeriaceae</taxon>
        <taxon>Lasiodiplodia</taxon>
    </lineage>
</organism>
<dbReference type="GO" id="GO:0000981">
    <property type="term" value="F:DNA-binding transcription factor activity, RNA polymerase II-specific"/>
    <property type="evidence" value="ECO:0007669"/>
    <property type="project" value="TreeGrafter"/>
</dbReference>
<evidence type="ECO:0000256" key="4">
    <source>
        <dbReference type="SAM" id="MobiDB-lite"/>
    </source>
</evidence>
<protein>
    <submittedName>
        <fullName evidence="6">Patulin cluster transcription factor patL</fullName>
    </submittedName>
</protein>
<dbReference type="GO" id="GO:0008270">
    <property type="term" value="F:zinc ion binding"/>
    <property type="evidence" value="ECO:0007669"/>
    <property type="project" value="InterPro"/>
</dbReference>
<dbReference type="GO" id="GO:0005634">
    <property type="term" value="C:nucleus"/>
    <property type="evidence" value="ECO:0007669"/>
    <property type="project" value="TreeGrafter"/>
</dbReference>
<keyword evidence="3" id="KW-0539">Nucleus</keyword>
<keyword evidence="1" id="KW-0805">Transcription regulation</keyword>
<dbReference type="EMBL" id="VCHE01000043">
    <property type="protein sequence ID" value="KAB2574503.1"/>
    <property type="molecule type" value="Genomic_DNA"/>
</dbReference>
<evidence type="ECO:0000256" key="3">
    <source>
        <dbReference type="ARBA" id="ARBA00023242"/>
    </source>
</evidence>
<dbReference type="Pfam" id="PF04082">
    <property type="entry name" value="Fungal_trans"/>
    <property type="match status" value="1"/>
</dbReference>
<feature type="compositionally biased region" description="Low complexity" evidence="4">
    <location>
        <begin position="376"/>
        <end position="405"/>
    </location>
</feature>
<gene>
    <name evidence="6" type="primary">patL_0</name>
    <name evidence="6" type="ORF">DBV05_g6898</name>
</gene>
<proteinExistence type="predicted"/>
<feature type="domain" description="Xylanolytic transcriptional activator regulatory" evidence="5">
    <location>
        <begin position="1"/>
        <end position="93"/>
    </location>
</feature>
<dbReference type="GO" id="GO:0000435">
    <property type="term" value="P:positive regulation of transcription from RNA polymerase II promoter by galactose"/>
    <property type="evidence" value="ECO:0007669"/>
    <property type="project" value="TreeGrafter"/>
</dbReference>